<keyword evidence="1" id="KW-0812">Transmembrane</keyword>
<name>A0A1Q8QRN7_9FIRM</name>
<reference evidence="2 3" key="1">
    <citation type="submission" date="2016-09" db="EMBL/GenBank/DDBJ databases">
        <title>Complete genome of Desulfosporosinus sp. OL.</title>
        <authorList>
            <person name="Mardanov A."/>
            <person name="Beletsky A."/>
            <person name="Panova A."/>
            <person name="Karnachuk O."/>
            <person name="Ravin N."/>
        </authorList>
    </citation>
    <scope>NUCLEOTIDE SEQUENCE [LARGE SCALE GENOMIC DNA]</scope>
    <source>
        <strain evidence="2 3">OL</strain>
    </source>
</reference>
<evidence type="ECO:0000313" key="2">
    <source>
        <dbReference type="EMBL" id="OLN29928.1"/>
    </source>
</evidence>
<dbReference type="Proteomes" id="UP000186102">
    <property type="component" value="Unassembled WGS sequence"/>
</dbReference>
<dbReference type="EMBL" id="MLBF01000028">
    <property type="protein sequence ID" value="OLN29928.1"/>
    <property type="molecule type" value="Genomic_DNA"/>
</dbReference>
<dbReference type="STRING" id="1888891.DSOL_3268"/>
<protein>
    <submittedName>
        <fullName evidence="2">Uncharacterized protein</fullName>
    </submittedName>
</protein>
<comment type="caution">
    <text evidence="2">The sequence shown here is derived from an EMBL/GenBank/DDBJ whole genome shotgun (WGS) entry which is preliminary data.</text>
</comment>
<accession>A0A1Q8QRN7</accession>
<evidence type="ECO:0000256" key="1">
    <source>
        <dbReference type="SAM" id="Phobius"/>
    </source>
</evidence>
<keyword evidence="3" id="KW-1185">Reference proteome</keyword>
<dbReference type="AlphaFoldDB" id="A0A1Q8QRN7"/>
<sequence>MDYNFNYCVFWFLSNPFLVSVVGFVSLGLGFFVAILKFGR</sequence>
<organism evidence="2 3">
    <name type="scientific">Desulfosporosinus metallidurans</name>
    <dbReference type="NCBI Taxonomy" id="1888891"/>
    <lineage>
        <taxon>Bacteria</taxon>
        <taxon>Bacillati</taxon>
        <taxon>Bacillota</taxon>
        <taxon>Clostridia</taxon>
        <taxon>Eubacteriales</taxon>
        <taxon>Desulfitobacteriaceae</taxon>
        <taxon>Desulfosporosinus</taxon>
    </lineage>
</organism>
<keyword evidence="1" id="KW-1133">Transmembrane helix</keyword>
<feature type="transmembrane region" description="Helical" evidence="1">
    <location>
        <begin position="12"/>
        <end position="36"/>
    </location>
</feature>
<evidence type="ECO:0000313" key="3">
    <source>
        <dbReference type="Proteomes" id="UP000186102"/>
    </source>
</evidence>
<keyword evidence="1" id="KW-0472">Membrane</keyword>
<gene>
    <name evidence="2" type="ORF">DSOL_3268</name>
</gene>
<proteinExistence type="predicted"/>